<feature type="region of interest" description="Disordered" evidence="1">
    <location>
        <begin position="129"/>
        <end position="226"/>
    </location>
</feature>
<protein>
    <submittedName>
        <fullName evidence="2">Uncharacterized protein</fullName>
    </submittedName>
</protein>
<dbReference type="AlphaFoldDB" id="A0A1Y1I3D9"/>
<evidence type="ECO:0000313" key="2">
    <source>
        <dbReference type="EMBL" id="GAQ84472.1"/>
    </source>
</evidence>
<sequence length="296" mass="31942">MVKVAWLSSTSPALLGVGRAGNIQIEHKCVSSGWAAKQHGSFVVASSKDRQEEKNLSRKKSGAKEQAPVQIGGPGKPGTADAWIQKRIEQDLLEATPIGVDEQGEPIYRRRQQGYVIIPPGYWESGRLGMGCVEEGPSGEGSSNEEDASSGAEPLKEAGPPEQDPDLPIKNSKPESQAPAQHDGSDQAGSGASAPVKVDRGKKRREDARARIEKRLEQDRLEATPIGINEQGRPIYRRRHVGYAANIPGDDYWNSGRRCVLDEEGKVSGEGSSDLEDARSEAEQSNEADPLEKASE</sequence>
<accession>A0A1Y1I3D9</accession>
<evidence type="ECO:0000256" key="1">
    <source>
        <dbReference type="SAM" id="MobiDB-lite"/>
    </source>
</evidence>
<organism evidence="2 3">
    <name type="scientific">Klebsormidium nitens</name>
    <name type="common">Green alga</name>
    <name type="synonym">Ulothrix nitens</name>
    <dbReference type="NCBI Taxonomy" id="105231"/>
    <lineage>
        <taxon>Eukaryota</taxon>
        <taxon>Viridiplantae</taxon>
        <taxon>Streptophyta</taxon>
        <taxon>Klebsormidiophyceae</taxon>
        <taxon>Klebsormidiales</taxon>
        <taxon>Klebsormidiaceae</taxon>
        <taxon>Klebsormidium</taxon>
    </lineage>
</organism>
<keyword evidence="3" id="KW-1185">Reference proteome</keyword>
<reference evidence="2 3" key="1">
    <citation type="journal article" date="2014" name="Nat. Commun.">
        <title>Klebsormidium flaccidum genome reveals primary factors for plant terrestrial adaptation.</title>
        <authorList>
            <person name="Hori K."/>
            <person name="Maruyama F."/>
            <person name="Fujisawa T."/>
            <person name="Togashi T."/>
            <person name="Yamamoto N."/>
            <person name="Seo M."/>
            <person name="Sato S."/>
            <person name="Yamada T."/>
            <person name="Mori H."/>
            <person name="Tajima N."/>
            <person name="Moriyama T."/>
            <person name="Ikeuchi M."/>
            <person name="Watanabe M."/>
            <person name="Wada H."/>
            <person name="Kobayashi K."/>
            <person name="Saito M."/>
            <person name="Masuda T."/>
            <person name="Sasaki-Sekimoto Y."/>
            <person name="Mashiguchi K."/>
            <person name="Awai K."/>
            <person name="Shimojima M."/>
            <person name="Masuda S."/>
            <person name="Iwai M."/>
            <person name="Nobusawa T."/>
            <person name="Narise T."/>
            <person name="Kondo S."/>
            <person name="Saito H."/>
            <person name="Sato R."/>
            <person name="Murakawa M."/>
            <person name="Ihara Y."/>
            <person name="Oshima-Yamada Y."/>
            <person name="Ohtaka K."/>
            <person name="Satoh M."/>
            <person name="Sonobe K."/>
            <person name="Ishii M."/>
            <person name="Ohtani R."/>
            <person name="Kanamori-Sato M."/>
            <person name="Honoki R."/>
            <person name="Miyazaki D."/>
            <person name="Mochizuki H."/>
            <person name="Umetsu J."/>
            <person name="Higashi K."/>
            <person name="Shibata D."/>
            <person name="Kamiya Y."/>
            <person name="Sato N."/>
            <person name="Nakamura Y."/>
            <person name="Tabata S."/>
            <person name="Ida S."/>
            <person name="Kurokawa K."/>
            <person name="Ohta H."/>
        </authorList>
    </citation>
    <scope>NUCLEOTIDE SEQUENCE [LARGE SCALE GENOMIC DNA]</scope>
    <source>
        <strain evidence="2 3">NIES-2285</strain>
    </source>
</reference>
<feature type="compositionally biased region" description="Basic and acidic residues" evidence="1">
    <location>
        <begin position="204"/>
        <end position="222"/>
    </location>
</feature>
<evidence type="ECO:0000313" key="3">
    <source>
        <dbReference type="Proteomes" id="UP000054558"/>
    </source>
</evidence>
<feature type="region of interest" description="Disordered" evidence="1">
    <location>
        <begin position="46"/>
        <end position="79"/>
    </location>
</feature>
<proteinExistence type="predicted"/>
<gene>
    <name evidence="2" type="ORF">KFL_001900150</name>
</gene>
<feature type="region of interest" description="Disordered" evidence="1">
    <location>
        <begin position="264"/>
        <end position="296"/>
    </location>
</feature>
<name>A0A1Y1I3D9_KLENI</name>
<dbReference type="Proteomes" id="UP000054558">
    <property type="component" value="Unassembled WGS sequence"/>
</dbReference>
<feature type="compositionally biased region" description="Basic and acidic residues" evidence="1">
    <location>
        <begin position="47"/>
        <end position="56"/>
    </location>
</feature>
<dbReference type="EMBL" id="DF237139">
    <property type="protein sequence ID" value="GAQ84472.1"/>
    <property type="molecule type" value="Genomic_DNA"/>
</dbReference>